<evidence type="ECO:0000313" key="3">
    <source>
        <dbReference type="Proteomes" id="UP001611339"/>
    </source>
</evidence>
<sequence>MSDTVDRGGLQVGDHMTVEVALAVMAGARAGRLLVCDDDGLCTGLVTPAQLTAVRDSPAYTDRLRLRDLPGGGVPPAGHAGNHVRPPVPCVVDERDGGPGTSGPALAVA</sequence>
<gene>
    <name evidence="2" type="ORF">ACH407_09385</name>
</gene>
<accession>A0ABW7U5S4</accession>
<organism evidence="2 3">
    <name type="scientific">Streptomyces litmocidini</name>
    <dbReference type="NCBI Taxonomy" id="67318"/>
    <lineage>
        <taxon>Bacteria</taxon>
        <taxon>Bacillati</taxon>
        <taxon>Actinomycetota</taxon>
        <taxon>Actinomycetes</taxon>
        <taxon>Kitasatosporales</taxon>
        <taxon>Streptomycetaceae</taxon>
        <taxon>Streptomyces</taxon>
    </lineage>
</organism>
<proteinExistence type="predicted"/>
<evidence type="ECO:0000256" key="1">
    <source>
        <dbReference type="SAM" id="MobiDB-lite"/>
    </source>
</evidence>
<dbReference type="InterPro" id="IPR046342">
    <property type="entry name" value="CBS_dom_sf"/>
</dbReference>
<dbReference type="SUPFAM" id="SSF54631">
    <property type="entry name" value="CBS-domain pair"/>
    <property type="match status" value="1"/>
</dbReference>
<dbReference type="EMBL" id="JBIRUI010000003">
    <property type="protein sequence ID" value="MFI1713772.1"/>
    <property type="molecule type" value="Genomic_DNA"/>
</dbReference>
<dbReference type="RefSeq" id="WP_398708165.1">
    <property type="nucleotide sequence ID" value="NZ_JBIRUI010000003.1"/>
</dbReference>
<reference evidence="2 3" key="1">
    <citation type="submission" date="2024-10" db="EMBL/GenBank/DDBJ databases">
        <title>The Natural Products Discovery Center: Release of the First 8490 Sequenced Strains for Exploring Actinobacteria Biosynthetic Diversity.</title>
        <authorList>
            <person name="Kalkreuter E."/>
            <person name="Kautsar S.A."/>
            <person name="Yang D."/>
            <person name="Bader C.D."/>
            <person name="Teijaro C.N."/>
            <person name="Fluegel L."/>
            <person name="Davis C.M."/>
            <person name="Simpson J.R."/>
            <person name="Lauterbach L."/>
            <person name="Steele A.D."/>
            <person name="Gui C."/>
            <person name="Meng S."/>
            <person name="Li G."/>
            <person name="Viehrig K."/>
            <person name="Ye F."/>
            <person name="Su P."/>
            <person name="Kiefer A.F."/>
            <person name="Nichols A."/>
            <person name="Cepeda A.J."/>
            <person name="Yan W."/>
            <person name="Fan B."/>
            <person name="Jiang Y."/>
            <person name="Adhikari A."/>
            <person name="Zheng C.-J."/>
            <person name="Schuster L."/>
            <person name="Cowan T.M."/>
            <person name="Smanski M.J."/>
            <person name="Chevrette M.G."/>
            <person name="De Carvalho L.P.S."/>
            <person name="Shen B."/>
        </authorList>
    </citation>
    <scope>NUCLEOTIDE SEQUENCE [LARGE SCALE GENOMIC DNA]</scope>
    <source>
        <strain evidence="2 3">NPDC020602</strain>
    </source>
</reference>
<protein>
    <submittedName>
        <fullName evidence="2">CBS domain-containing protein</fullName>
    </submittedName>
</protein>
<keyword evidence="3" id="KW-1185">Reference proteome</keyword>
<dbReference type="Proteomes" id="UP001611339">
    <property type="component" value="Unassembled WGS sequence"/>
</dbReference>
<name>A0ABW7U5S4_9ACTN</name>
<feature type="region of interest" description="Disordered" evidence="1">
    <location>
        <begin position="69"/>
        <end position="109"/>
    </location>
</feature>
<evidence type="ECO:0000313" key="2">
    <source>
        <dbReference type="EMBL" id="MFI1713772.1"/>
    </source>
</evidence>
<comment type="caution">
    <text evidence="2">The sequence shown here is derived from an EMBL/GenBank/DDBJ whole genome shotgun (WGS) entry which is preliminary data.</text>
</comment>